<comment type="caution">
    <text evidence="2">The sequence shown here is derived from an EMBL/GenBank/DDBJ whole genome shotgun (WGS) entry which is preliminary data.</text>
</comment>
<organism evidence="2 3">
    <name type="scientific">Blepharisma stoltei</name>
    <dbReference type="NCBI Taxonomy" id="1481888"/>
    <lineage>
        <taxon>Eukaryota</taxon>
        <taxon>Sar</taxon>
        <taxon>Alveolata</taxon>
        <taxon>Ciliophora</taxon>
        <taxon>Postciliodesmatophora</taxon>
        <taxon>Heterotrichea</taxon>
        <taxon>Heterotrichida</taxon>
        <taxon>Blepharismidae</taxon>
        <taxon>Blepharisma</taxon>
    </lineage>
</organism>
<evidence type="ECO:0000256" key="1">
    <source>
        <dbReference type="SAM" id="Phobius"/>
    </source>
</evidence>
<proteinExistence type="predicted"/>
<keyword evidence="1" id="KW-1133">Transmembrane helix</keyword>
<dbReference type="Proteomes" id="UP001162131">
    <property type="component" value="Unassembled WGS sequence"/>
</dbReference>
<dbReference type="AlphaFoldDB" id="A0AAU9KEP9"/>
<evidence type="ECO:0000313" key="2">
    <source>
        <dbReference type="EMBL" id="CAG9334126.1"/>
    </source>
</evidence>
<keyword evidence="1" id="KW-0472">Membrane</keyword>
<gene>
    <name evidence="2" type="ORF">BSTOLATCC_MIC59975</name>
</gene>
<name>A0AAU9KEP9_9CILI</name>
<evidence type="ECO:0000313" key="3">
    <source>
        <dbReference type="Proteomes" id="UP001162131"/>
    </source>
</evidence>
<protein>
    <submittedName>
        <fullName evidence="2">Uncharacterized protein</fullName>
    </submittedName>
</protein>
<reference evidence="2" key="1">
    <citation type="submission" date="2021-09" db="EMBL/GenBank/DDBJ databases">
        <authorList>
            <consortium name="AG Swart"/>
            <person name="Singh M."/>
            <person name="Singh A."/>
            <person name="Seah K."/>
            <person name="Emmerich C."/>
        </authorList>
    </citation>
    <scope>NUCLEOTIDE SEQUENCE</scope>
    <source>
        <strain evidence="2">ATCC30299</strain>
    </source>
</reference>
<keyword evidence="1" id="KW-0812">Transmembrane</keyword>
<keyword evidence="3" id="KW-1185">Reference proteome</keyword>
<sequence length="67" mass="8426">MHFLYLYFISPKIWRKKVQFTFFLHFFTMNFFYTVFKIIFDNTILLCFFNVFEPLTLLLEWPLLLNN</sequence>
<accession>A0AAU9KEP9</accession>
<feature type="transmembrane region" description="Helical" evidence="1">
    <location>
        <begin position="20"/>
        <end position="36"/>
    </location>
</feature>
<dbReference type="EMBL" id="CAJZBQ010000057">
    <property type="protein sequence ID" value="CAG9334126.1"/>
    <property type="molecule type" value="Genomic_DNA"/>
</dbReference>